<dbReference type="GO" id="GO:0005886">
    <property type="term" value="C:plasma membrane"/>
    <property type="evidence" value="ECO:0007669"/>
    <property type="project" value="UniProtKB-SubCell"/>
</dbReference>
<evidence type="ECO:0000259" key="12">
    <source>
        <dbReference type="Pfam" id="PF12019"/>
    </source>
</evidence>
<evidence type="ECO:0000256" key="10">
    <source>
        <dbReference type="ARBA" id="ARBA00030775"/>
    </source>
</evidence>
<evidence type="ECO:0000256" key="8">
    <source>
        <dbReference type="ARBA" id="ARBA00023136"/>
    </source>
</evidence>
<name>A0A944QTV6_9GAMM</name>
<evidence type="ECO:0000313" key="14">
    <source>
        <dbReference type="Proteomes" id="UP000770889"/>
    </source>
</evidence>
<feature type="domain" description="General secretion pathway GspH" evidence="12">
    <location>
        <begin position="43"/>
        <end position="129"/>
    </location>
</feature>
<keyword evidence="7 11" id="KW-1133">Transmembrane helix</keyword>
<feature type="transmembrane region" description="Helical" evidence="11">
    <location>
        <begin position="12"/>
        <end position="31"/>
    </location>
</feature>
<sequence>MYRVHGFTLAELMMAIAIGAILVTVGIPSYLDVIERNTISTTSNDLLGALLYARSEAVRQEVTTTFTPEADGWMVTVGNVTLADHTVDSDNITINGDPVNYSPRGRASLANTRSIDISYKGTLESRVCLAITGRPFIKLVEHGNCP</sequence>
<evidence type="ECO:0000256" key="6">
    <source>
        <dbReference type="ARBA" id="ARBA00022692"/>
    </source>
</evidence>
<dbReference type="InterPro" id="IPR012902">
    <property type="entry name" value="N_methyl_site"/>
</dbReference>
<dbReference type="GO" id="GO:0015627">
    <property type="term" value="C:type II protein secretion system complex"/>
    <property type="evidence" value="ECO:0007669"/>
    <property type="project" value="InterPro"/>
</dbReference>
<dbReference type="Proteomes" id="UP000770889">
    <property type="component" value="Unassembled WGS sequence"/>
</dbReference>
<keyword evidence="6 11" id="KW-0812">Transmembrane</keyword>
<dbReference type="SUPFAM" id="SSF54523">
    <property type="entry name" value="Pili subunits"/>
    <property type="match status" value="1"/>
</dbReference>
<keyword evidence="8 11" id="KW-0472">Membrane</keyword>
<evidence type="ECO:0000256" key="2">
    <source>
        <dbReference type="ARBA" id="ARBA00021549"/>
    </source>
</evidence>
<dbReference type="AlphaFoldDB" id="A0A944QTV6"/>
<evidence type="ECO:0000256" key="3">
    <source>
        <dbReference type="ARBA" id="ARBA00022475"/>
    </source>
</evidence>
<comment type="similarity">
    <text evidence="9">Belongs to the GSP H family.</text>
</comment>
<dbReference type="NCBIfam" id="TIGR02532">
    <property type="entry name" value="IV_pilin_GFxxxE"/>
    <property type="match status" value="1"/>
</dbReference>
<evidence type="ECO:0000256" key="9">
    <source>
        <dbReference type="ARBA" id="ARBA00025772"/>
    </source>
</evidence>
<dbReference type="Pfam" id="PF07963">
    <property type="entry name" value="N_methyl"/>
    <property type="match status" value="1"/>
</dbReference>
<dbReference type="InterPro" id="IPR045584">
    <property type="entry name" value="Pilin-like"/>
</dbReference>
<evidence type="ECO:0000256" key="1">
    <source>
        <dbReference type="ARBA" id="ARBA00004377"/>
    </source>
</evidence>
<dbReference type="Gene3D" id="3.55.40.10">
    <property type="entry name" value="minor pseudopilin epsh domain"/>
    <property type="match status" value="1"/>
</dbReference>
<evidence type="ECO:0000313" key="13">
    <source>
        <dbReference type="EMBL" id="MBT2988309.1"/>
    </source>
</evidence>
<dbReference type="EMBL" id="JAHHGM010000003">
    <property type="protein sequence ID" value="MBT2988309.1"/>
    <property type="molecule type" value="Genomic_DNA"/>
</dbReference>
<gene>
    <name evidence="13" type="ORF">KME65_05045</name>
</gene>
<keyword evidence="5" id="KW-0997">Cell inner membrane</keyword>
<evidence type="ECO:0000256" key="7">
    <source>
        <dbReference type="ARBA" id="ARBA00022989"/>
    </source>
</evidence>
<dbReference type="Pfam" id="PF12019">
    <property type="entry name" value="GspH"/>
    <property type="match status" value="1"/>
</dbReference>
<accession>A0A944QTV6</accession>
<dbReference type="GO" id="GO:0015628">
    <property type="term" value="P:protein secretion by the type II secretion system"/>
    <property type="evidence" value="ECO:0007669"/>
    <property type="project" value="InterPro"/>
</dbReference>
<evidence type="ECO:0000256" key="11">
    <source>
        <dbReference type="SAM" id="Phobius"/>
    </source>
</evidence>
<dbReference type="InterPro" id="IPR022346">
    <property type="entry name" value="T2SS_GspH"/>
</dbReference>
<evidence type="ECO:0000256" key="5">
    <source>
        <dbReference type="ARBA" id="ARBA00022519"/>
    </source>
</evidence>
<protein>
    <recommendedName>
        <fullName evidence="2">Type II secretion system protein H</fullName>
    </recommendedName>
    <alternativeName>
        <fullName evidence="10">General secretion pathway protein H</fullName>
    </alternativeName>
</protein>
<comment type="caution">
    <text evidence="13">The sequence shown here is derived from an EMBL/GenBank/DDBJ whole genome shotgun (WGS) entry which is preliminary data.</text>
</comment>
<keyword evidence="4" id="KW-0488">Methylation</keyword>
<evidence type="ECO:0000256" key="4">
    <source>
        <dbReference type="ARBA" id="ARBA00022481"/>
    </source>
</evidence>
<keyword evidence="3" id="KW-1003">Cell membrane</keyword>
<comment type="subcellular location">
    <subcellularLocation>
        <location evidence="1">Cell inner membrane</location>
        <topology evidence="1">Single-pass membrane protein</topology>
    </subcellularLocation>
</comment>
<organism evidence="13 14">
    <name type="scientific">Candidatus Thiodiazotropha taylori</name>
    <dbReference type="NCBI Taxonomy" id="2792791"/>
    <lineage>
        <taxon>Bacteria</taxon>
        <taxon>Pseudomonadati</taxon>
        <taxon>Pseudomonadota</taxon>
        <taxon>Gammaproteobacteria</taxon>
        <taxon>Chromatiales</taxon>
        <taxon>Sedimenticolaceae</taxon>
        <taxon>Candidatus Thiodiazotropha</taxon>
    </lineage>
</organism>
<reference evidence="13 14" key="1">
    <citation type="submission" date="2021-05" db="EMBL/GenBank/DDBJ databases">
        <title>Genetic and Functional Diversity in Clade A Lucinid endosymbionts from the Bahamas.</title>
        <authorList>
            <person name="Giani N.M."/>
            <person name="Engel A.S."/>
            <person name="Campbell B.J."/>
        </authorList>
    </citation>
    <scope>NUCLEOTIDE SEQUENCE [LARGE SCALE GENOMIC DNA]</scope>
    <source>
        <strain evidence="13">LUC16012Gg_MoonRockCtena</strain>
    </source>
</reference>
<proteinExistence type="inferred from homology"/>